<dbReference type="RefSeq" id="WP_012523488.1">
    <property type="nucleotide sequence ID" value="NC_011144.1"/>
</dbReference>
<dbReference type="AlphaFoldDB" id="B4R8Y5"/>
<dbReference type="STRING" id="450851.PHZ_c2941"/>
<evidence type="ECO:0000256" key="2">
    <source>
        <dbReference type="ARBA" id="ARBA00023125"/>
    </source>
</evidence>
<dbReference type="OrthoDB" id="7210843at2"/>
<feature type="domain" description="HTH araC/xylS-type" evidence="4">
    <location>
        <begin position="185"/>
        <end position="283"/>
    </location>
</feature>
<keyword evidence="1" id="KW-0805">Transcription regulation</keyword>
<name>B4R8Y5_PHEZH</name>
<dbReference type="PANTHER" id="PTHR46796:SF6">
    <property type="entry name" value="ARAC SUBFAMILY"/>
    <property type="match status" value="1"/>
</dbReference>
<keyword evidence="3" id="KW-0804">Transcription</keyword>
<evidence type="ECO:0000256" key="3">
    <source>
        <dbReference type="ARBA" id="ARBA00023163"/>
    </source>
</evidence>
<organism evidence="5 6">
    <name type="scientific">Phenylobacterium zucineum (strain HLK1)</name>
    <dbReference type="NCBI Taxonomy" id="450851"/>
    <lineage>
        <taxon>Bacteria</taxon>
        <taxon>Pseudomonadati</taxon>
        <taxon>Pseudomonadota</taxon>
        <taxon>Alphaproteobacteria</taxon>
        <taxon>Caulobacterales</taxon>
        <taxon>Caulobacteraceae</taxon>
        <taxon>Phenylobacterium</taxon>
    </lineage>
</organism>
<dbReference type="SUPFAM" id="SSF46689">
    <property type="entry name" value="Homeodomain-like"/>
    <property type="match status" value="2"/>
</dbReference>
<dbReference type="Proteomes" id="UP000001868">
    <property type="component" value="Chromosome"/>
</dbReference>
<evidence type="ECO:0000313" key="6">
    <source>
        <dbReference type="Proteomes" id="UP000001868"/>
    </source>
</evidence>
<reference evidence="5 6" key="1">
    <citation type="journal article" date="2008" name="BMC Genomics">
        <title>Complete genome of Phenylobacterium zucineum - a novel facultative intracellular bacterium isolated from human erythroleukemia cell line K562.</title>
        <authorList>
            <person name="Luo Y."/>
            <person name="Xu X."/>
            <person name="Ding Z."/>
            <person name="Liu Z."/>
            <person name="Zhang B."/>
            <person name="Yan Z."/>
            <person name="Sun J."/>
            <person name="Hu S."/>
            <person name="Hu X."/>
        </authorList>
    </citation>
    <scope>NUCLEOTIDE SEQUENCE [LARGE SCALE GENOMIC DNA]</scope>
    <source>
        <strain evidence="5 6">HLK1</strain>
    </source>
</reference>
<dbReference type="HOGENOM" id="CLU_000445_88_4_5"/>
<dbReference type="InterPro" id="IPR050204">
    <property type="entry name" value="AraC_XylS_family_regulators"/>
</dbReference>
<proteinExistence type="predicted"/>
<dbReference type="KEGG" id="pzu:PHZ_c2941"/>
<dbReference type="InterPro" id="IPR018060">
    <property type="entry name" value="HTH_AraC"/>
</dbReference>
<dbReference type="PROSITE" id="PS01124">
    <property type="entry name" value="HTH_ARAC_FAMILY_2"/>
    <property type="match status" value="1"/>
</dbReference>
<dbReference type="InterPro" id="IPR009057">
    <property type="entry name" value="Homeodomain-like_sf"/>
</dbReference>
<keyword evidence="6" id="KW-1185">Reference proteome</keyword>
<dbReference type="PANTHER" id="PTHR46796">
    <property type="entry name" value="HTH-TYPE TRANSCRIPTIONAL ACTIVATOR RHAS-RELATED"/>
    <property type="match status" value="1"/>
</dbReference>
<dbReference type="Pfam" id="PF12833">
    <property type="entry name" value="HTH_18"/>
    <property type="match status" value="1"/>
</dbReference>
<protein>
    <submittedName>
        <fullName evidence="5">Transcriptional regulator, AraC family</fullName>
    </submittedName>
</protein>
<sequence>MTYVHRFRDTPHPHLAFGPTRAWEGLSAVRVRASPGRHPGAASGEHRLLFYLTSDVRADCACEGVGGGRVLAAADFDLVPAGASGVWEDHGPVDFISVRLAPAVVAEAAEALGVPEARADLAPRLGARDPLVSRLVFALAAEVEAPEGASRLYADSLALALATRLLQEAPEARGGRQTLSKPQLRRIVEHVEANLEGELTLAGIAAVAGLSVPHLTSLFRRTMGQSVHAYVMERRVCRARDLLLAGRTSIAEVAIESGFAHQSHLARWTRRLLGVTPGELLRS</sequence>
<evidence type="ECO:0000259" key="4">
    <source>
        <dbReference type="PROSITE" id="PS01124"/>
    </source>
</evidence>
<dbReference type="EMBL" id="CP000747">
    <property type="protein sequence ID" value="ACG79350.1"/>
    <property type="molecule type" value="Genomic_DNA"/>
</dbReference>
<dbReference type="Gene3D" id="1.10.10.60">
    <property type="entry name" value="Homeodomain-like"/>
    <property type="match status" value="1"/>
</dbReference>
<dbReference type="SMART" id="SM00342">
    <property type="entry name" value="HTH_ARAC"/>
    <property type="match status" value="1"/>
</dbReference>
<accession>B4R8Y5</accession>
<dbReference type="eggNOG" id="COG2207">
    <property type="taxonomic scope" value="Bacteria"/>
</dbReference>
<gene>
    <name evidence="5" type="ordered locus">PHZ_c2941</name>
</gene>
<keyword evidence="2" id="KW-0238">DNA-binding</keyword>
<dbReference type="GO" id="GO:0043565">
    <property type="term" value="F:sequence-specific DNA binding"/>
    <property type="evidence" value="ECO:0007669"/>
    <property type="project" value="InterPro"/>
</dbReference>
<dbReference type="GO" id="GO:0003700">
    <property type="term" value="F:DNA-binding transcription factor activity"/>
    <property type="evidence" value="ECO:0007669"/>
    <property type="project" value="InterPro"/>
</dbReference>
<evidence type="ECO:0000313" key="5">
    <source>
        <dbReference type="EMBL" id="ACG79350.1"/>
    </source>
</evidence>
<evidence type="ECO:0000256" key="1">
    <source>
        <dbReference type="ARBA" id="ARBA00023015"/>
    </source>
</evidence>